<dbReference type="Gene3D" id="3.40.720.10">
    <property type="entry name" value="Alkaline Phosphatase, subunit A"/>
    <property type="match status" value="1"/>
</dbReference>
<accession>A0A934RXF2</accession>
<dbReference type="GO" id="GO:0004423">
    <property type="term" value="F:iduronate-2-sulfatase activity"/>
    <property type="evidence" value="ECO:0007669"/>
    <property type="project" value="InterPro"/>
</dbReference>
<evidence type="ECO:0000256" key="3">
    <source>
        <dbReference type="ARBA" id="ARBA00022723"/>
    </source>
</evidence>
<comment type="similarity">
    <text evidence="2">Belongs to the sulfatase family.</text>
</comment>
<evidence type="ECO:0000256" key="6">
    <source>
        <dbReference type="ARBA" id="ARBA00022837"/>
    </source>
</evidence>
<gene>
    <name evidence="8" type="ORF">JIN87_10220</name>
</gene>
<evidence type="ECO:0000259" key="7">
    <source>
        <dbReference type="Pfam" id="PF00884"/>
    </source>
</evidence>
<dbReference type="EMBL" id="JAENIL010000016">
    <property type="protein sequence ID" value="MBK1877245.1"/>
    <property type="molecule type" value="Genomic_DNA"/>
</dbReference>
<reference evidence="8" key="1">
    <citation type="submission" date="2021-01" db="EMBL/GenBank/DDBJ databases">
        <title>Modified the classification status of verrucomicrobia.</title>
        <authorList>
            <person name="Feng X."/>
        </authorList>
    </citation>
    <scope>NUCLEOTIDE SEQUENCE</scope>
    <source>
        <strain evidence="8">KCTC 13126</strain>
    </source>
</reference>
<name>A0A934RXF2_9BACT</name>
<keyword evidence="5" id="KW-0378">Hydrolase</keyword>
<dbReference type="InterPro" id="IPR035874">
    <property type="entry name" value="IDS"/>
</dbReference>
<sequence>MIDDLNADISAVGGPIQTPNIDALASRGALFSKMYVQQPVCSASRASILTGLRPDTTGVNYPYSSYFVEELQPKVGIISDFFHEKGYNVKQFGKVHHGIDNKFQLTKPKSGAGGFVSKDRIKQFKELGKAQVPPYEKVVEGEEAFIDYKIATDAVRDLKSLDGEKPFCYIVGFQKPHLPFSAPKEFWDMYDRERIAQPVPVGLASGTSHYAVDQYYLKQYRWETGDPAKSFSPPYASKIRHAYYASASFVDAQIGRLLDGLEESGLAQNTIIALISDHGFLLGEQNYWGKTNLFENGLKVPFIMAWPGEIDEGIRSDALVEAVDVFPTLVDLTGFDVPRHLEGTSVGPVLSDPDMDWKRGVFSQQPRGNVSEVEGISLRTDRYRYTEWVEMPGGTVLERELYDYEADPSESRNLVNDSEFAIIAENLAGELRSGWKAMLPEGYGNDSCNPPAPPSYAWGNEGKSRRAAWHELFGGEESEGWRRATERRSSVEGVQYTIEFEK</sequence>
<keyword evidence="6" id="KW-0106">Calcium</keyword>
<dbReference type="SUPFAM" id="SSF53649">
    <property type="entry name" value="Alkaline phosphatase-like"/>
    <property type="match status" value="1"/>
</dbReference>
<dbReference type="Proteomes" id="UP000617628">
    <property type="component" value="Unassembled WGS sequence"/>
</dbReference>
<comment type="cofactor">
    <cofactor evidence="1">
        <name>Ca(2+)</name>
        <dbReference type="ChEBI" id="CHEBI:29108"/>
    </cofactor>
</comment>
<keyword evidence="4" id="KW-0732">Signal</keyword>
<comment type="caution">
    <text evidence="8">The sequence shown here is derived from an EMBL/GenBank/DDBJ whole genome shotgun (WGS) entry which is preliminary data.</text>
</comment>
<keyword evidence="9" id="KW-1185">Reference proteome</keyword>
<evidence type="ECO:0000313" key="9">
    <source>
        <dbReference type="Proteomes" id="UP000617628"/>
    </source>
</evidence>
<dbReference type="InterPro" id="IPR017850">
    <property type="entry name" value="Alkaline_phosphatase_core_sf"/>
</dbReference>
<organism evidence="8 9">
    <name type="scientific">Pelagicoccus mobilis</name>
    <dbReference type="NCBI Taxonomy" id="415221"/>
    <lineage>
        <taxon>Bacteria</taxon>
        <taxon>Pseudomonadati</taxon>
        <taxon>Verrucomicrobiota</taxon>
        <taxon>Opitutia</taxon>
        <taxon>Puniceicoccales</taxon>
        <taxon>Pelagicoccaceae</taxon>
        <taxon>Pelagicoccus</taxon>
    </lineage>
</organism>
<evidence type="ECO:0000313" key="8">
    <source>
        <dbReference type="EMBL" id="MBK1877245.1"/>
    </source>
</evidence>
<dbReference type="GO" id="GO:0046872">
    <property type="term" value="F:metal ion binding"/>
    <property type="evidence" value="ECO:0007669"/>
    <property type="project" value="UniProtKB-KW"/>
</dbReference>
<evidence type="ECO:0000256" key="2">
    <source>
        <dbReference type="ARBA" id="ARBA00008779"/>
    </source>
</evidence>
<protein>
    <submittedName>
        <fullName evidence="8">Sulfatase</fullName>
    </submittedName>
</protein>
<evidence type="ECO:0000256" key="1">
    <source>
        <dbReference type="ARBA" id="ARBA00001913"/>
    </source>
</evidence>
<evidence type="ECO:0000256" key="5">
    <source>
        <dbReference type="ARBA" id="ARBA00022801"/>
    </source>
</evidence>
<keyword evidence="3" id="KW-0479">Metal-binding</keyword>
<proteinExistence type="inferred from homology"/>
<dbReference type="PANTHER" id="PTHR45953:SF1">
    <property type="entry name" value="IDURONATE 2-SULFATASE"/>
    <property type="match status" value="1"/>
</dbReference>
<dbReference type="CDD" id="cd16030">
    <property type="entry name" value="iduronate-2-sulfatase"/>
    <property type="match status" value="1"/>
</dbReference>
<dbReference type="InterPro" id="IPR000917">
    <property type="entry name" value="Sulfatase_N"/>
</dbReference>
<dbReference type="AlphaFoldDB" id="A0A934RXF2"/>
<dbReference type="Pfam" id="PF00884">
    <property type="entry name" value="Sulfatase"/>
    <property type="match status" value="1"/>
</dbReference>
<feature type="domain" description="Sulfatase N-terminal" evidence="7">
    <location>
        <begin position="1"/>
        <end position="334"/>
    </location>
</feature>
<evidence type="ECO:0000256" key="4">
    <source>
        <dbReference type="ARBA" id="ARBA00022729"/>
    </source>
</evidence>
<dbReference type="PANTHER" id="PTHR45953">
    <property type="entry name" value="IDURONATE 2-SULFATASE"/>
    <property type="match status" value="1"/>
</dbReference>
<dbReference type="GO" id="GO:0005737">
    <property type="term" value="C:cytoplasm"/>
    <property type="evidence" value="ECO:0007669"/>
    <property type="project" value="TreeGrafter"/>
</dbReference>